<reference evidence="2" key="1">
    <citation type="submission" date="2023-07" db="EMBL/GenBank/DDBJ databases">
        <title>draft genome sequence of fig (Ficus carica).</title>
        <authorList>
            <person name="Takahashi T."/>
            <person name="Nishimura K."/>
        </authorList>
    </citation>
    <scope>NUCLEOTIDE SEQUENCE</scope>
</reference>
<evidence type="ECO:0000313" key="3">
    <source>
        <dbReference type="Proteomes" id="UP001187192"/>
    </source>
</evidence>
<name>A0AA88JDS4_FICCA</name>
<protein>
    <submittedName>
        <fullName evidence="2">Uncharacterized protein</fullName>
    </submittedName>
</protein>
<proteinExistence type="predicted"/>
<evidence type="ECO:0000313" key="2">
    <source>
        <dbReference type="EMBL" id="GMN70264.1"/>
    </source>
</evidence>
<feature type="region of interest" description="Disordered" evidence="1">
    <location>
        <begin position="27"/>
        <end position="64"/>
    </location>
</feature>
<keyword evidence="3" id="KW-1185">Reference proteome</keyword>
<comment type="caution">
    <text evidence="2">The sequence shown here is derived from an EMBL/GenBank/DDBJ whole genome shotgun (WGS) entry which is preliminary data.</text>
</comment>
<organism evidence="2 3">
    <name type="scientific">Ficus carica</name>
    <name type="common">Common fig</name>
    <dbReference type="NCBI Taxonomy" id="3494"/>
    <lineage>
        <taxon>Eukaryota</taxon>
        <taxon>Viridiplantae</taxon>
        <taxon>Streptophyta</taxon>
        <taxon>Embryophyta</taxon>
        <taxon>Tracheophyta</taxon>
        <taxon>Spermatophyta</taxon>
        <taxon>Magnoliopsida</taxon>
        <taxon>eudicotyledons</taxon>
        <taxon>Gunneridae</taxon>
        <taxon>Pentapetalae</taxon>
        <taxon>rosids</taxon>
        <taxon>fabids</taxon>
        <taxon>Rosales</taxon>
        <taxon>Moraceae</taxon>
        <taxon>Ficeae</taxon>
        <taxon>Ficus</taxon>
    </lineage>
</organism>
<dbReference type="AlphaFoldDB" id="A0AA88JDS4"/>
<accession>A0AA88JDS4</accession>
<feature type="compositionally biased region" description="Basic residues" evidence="1">
    <location>
        <begin position="27"/>
        <end position="48"/>
    </location>
</feature>
<dbReference type="EMBL" id="BTGU01001081">
    <property type="protein sequence ID" value="GMN70264.1"/>
    <property type="molecule type" value="Genomic_DNA"/>
</dbReference>
<sequence>MAAGLGSVQFQSNCTAESEQLLSTSKVKCKNKQKGNKKRNQRSTKRAAVHQISAAARAKSPRPERPFLQATAHKKPAPALFQFRPKSGLVSKWLKTGLENRTVGCPVPLAGNQQVTWSNL</sequence>
<gene>
    <name evidence="2" type="ORF">TIFTF001_039309</name>
</gene>
<dbReference type="Proteomes" id="UP001187192">
    <property type="component" value="Unassembled WGS sequence"/>
</dbReference>
<evidence type="ECO:0000256" key="1">
    <source>
        <dbReference type="SAM" id="MobiDB-lite"/>
    </source>
</evidence>